<protein>
    <submittedName>
        <fullName evidence="9">Permease for cytosine/purines uracil thiamine allantoin</fullName>
    </submittedName>
</protein>
<dbReference type="OMA" id="WTVIHIT"/>
<dbReference type="Proteomes" id="UP000242180">
    <property type="component" value="Unassembled WGS sequence"/>
</dbReference>
<dbReference type="PANTHER" id="PTHR31806:SF1">
    <property type="entry name" value="PURINE-CYTOSINE PERMEASE FCY2-RELATED"/>
    <property type="match status" value="1"/>
</dbReference>
<keyword evidence="6 7" id="KW-0472">Membrane</keyword>
<feature type="transmembrane region" description="Helical" evidence="8">
    <location>
        <begin position="469"/>
        <end position="488"/>
    </location>
</feature>
<feature type="transmembrane region" description="Helical" evidence="8">
    <location>
        <begin position="362"/>
        <end position="384"/>
    </location>
</feature>
<gene>
    <name evidence="9" type="ORF">BCR43DRAFT_431610</name>
</gene>
<evidence type="ECO:0000256" key="5">
    <source>
        <dbReference type="ARBA" id="ARBA00022989"/>
    </source>
</evidence>
<evidence type="ECO:0000256" key="7">
    <source>
        <dbReference type="PIRNR" id="PIRNR002744"/>
    </source>
</evidence>
<dbReference type="GO" id="GO:0005886">
    <property type="term" value="C:plasma membrane"/>
    <property type="evidence" value="ECO:0007669"/>
    <property type="project" value="TreeGrafter"/>
</dbReference>
<dbReference type="OrthoDB" id="2116389at2759"/>
<dbReference type="PANTHER" id="PTHR31806">
    <property type="entry name" value="PURINE-CYTOSINE PERMEASE FCY2-RELATED"/>
    <property type="match status" value="1"/>
</dbReference>
<evidence type="ECO:0000313" key="9">
    <source>
        <dbReference type="EMBL" id="ORZ03536.1"/>
    </source>
</evidence>
<dbReference type="FunCoup" id="A0A1X2HVE8">
    <property type="interactions" value="408"/>
</dbReference>
<evidence type="ECO:0000256" key="6">
    <source>
        <dbReference type="ARBA" id="ARBA00023136"/>
    </source>
</evidence>
<dbReference type="InterPro" id="IPR001248">
    <property type="entry name" value="Pur-cyt_permease"/>
</dbReference>
<reference evidence="9 10" key="1">
    <citation type="submission" date="2016-07" db="EMBL/GenBank/DDBJ databases">
        <title>Pervasive Adenine N6-methylation of Active Genes in Fungi.</title>
        <authorList>
            <consortium name="DOE Joint Genome Institute"/>
            <person name="Mondo S.J."/>
            <person name="Dannebaum R.O."/>
            <person name="Kuo R.C."/>
            <person name="Labutti K."/>
            <person name="Haridas S."/>
            <person name="Kuo A."/>
            <person name="Salamov A."/>
            <person name="Ahrendt S.R."/>
            <person name="Lipzen A."/>
            <person name="Sullivan W."/>
            <person name="Andreopoulos W.B."/>
            <person name="Clum A."/>
            <person name="Lindquist E."/>
            <person name="Daum C."/>
            <person name="Ramamoorthy G.K."/>
            <person name="Gryganskyi A."/>
            <person name="Culley D."/>
            <person name="Magnuson J.K."/>
            <person name="James T.Y."/>
            <person name="O'Malley M.A."/>
            <person name="Stajich J.E."/>
            <person name="Spatafora J.W."/>
            <person name="Visel A."/>
            <person name="Grigoriev I.V."/>
        </authorList>
    </citation>
    <scope>NUCLEOTIDE SEQUENCE [LARGE SCALE GENOMIC DNA]</scope>
    <source>
        <strain evidence="9 10">NRRL 2496</strain>
    </source>
</reference>
<evidence type="ECO:0000256" key="8">
    <source>
        <dbReference type="SAM" id="Phobius"/>
    </source>
</evidence>
<dbReference type="Pfam" id="PF02133">
    <property type="entry name" value="Transp_cyt_pur"/>
    <property type="match status" value="1"/>
</dbReference>
<comment type="similarity">
    <text evidence="2 7">Belongs to the purine-cytosine permease (2.A.39) family.</text>
</comment>
<feature type="transmembrane region" description="Helical" evidence="8">
    <location>
        <begin position="234"/>
        <end position="254"/>
    </location>
</feature>
<keyword evidence="10" id="KW-1185">Reference proteome</keyword>
<dbReference type="PIRSF" id="PIRSF002744">
    <property type="entry name" value="Pur-cyt_permease"/>
    <property type="match status" value="1"/>
</dbReference>
<feature type="transmembrane region" description="Helical" evidence="8">
    <location>
        <begin position="170"/>
        <end position="190"/>
    </location>
</feature>
<evidence type="ECO:0000256" key="2">
    <source>
        <dbReference type="ARBA" id="ARBA00008974"/>
    </source>
</evidence>
<feature type="transmembrane region" description="Helical" evidence="8">
    <location>
        <begin position="197"/>
        <end position="214"/>
    </location>
</feature>
<dbReference type="InterPro" id="IPR026030">
    <property type="entry name" value="Pur-cyt_permease_Fcy2/21/22"/>
</dbReference>
<feature type="transmembrane region" description="Helical" evidence="8">
    <location>
        <begin position="266"/>
        <end position="299"/>
    </location>
</feature>
<dbReference type="InParanoid" id="A0A1X2HVE8"/>
<sequence length="495" mass="53773">MNIHTEKQETILDVEKPSIYDYAEAVSLHVSDRQNKLHLETQGIRPVPEDQRTHTRILDNFTIWCSIDTTLANVSIGVLAIPVFGLGFWDSFACILICNVIAVLPGAFFVSLGPRYGLRQMVLSRYSFGMLGCILAAVVNIIVCLGWSVINVILAGQLLATVSDNKLPMYGGIILVAAVTLAITVFGYKVLHHFERWAWIVMWIAFFIVFGLGVKHMRVTPTSETGATEAGAFLSFAASIIGFNPGWVTCAADYSVNMPSTFDRRIVFTLAFLGAFLPCVLLQTLGVGLTTAISANAAWSLAYDTNGVGGLVGQAVSPVGAFGKFLLVILACGIITCNVPNNYSASLSVQTIAPLFQRVPQWFFTILATIVYTVAACVGAEHFAELLENFMLLIAYYCGPYAMILILEHNVFRRGVYPVESWNSAKELPVGVAAVSGIVVGFGGALLGMNQSWFVGPISKRIGQYGGDVGFELAIVFGSVTFLGLRYLERRIFGR</sequence>
<keyword evidence="3 7" id="KW-0813">Transport</keyword>
<feature type="transmembrane region" description="Helical" evidence="8">
    <location>
        <begin position="61"/>
        <end position="84"/>
    </location>
</feature>
<evidence type="ECO:0000256" key="4">
    <source>
        <dbReference type="ARBA" id="ARBA00022692"/>
    </source>
</evidence>
<evidence type="ECO:0000313" key="10">
    <source>
        <dbReference type="Proteomes" id="UP000242180"/>
    </source>
</evidence>
<accession>A0A1X2HVE8</accession>
<comment type="caution">
    <text evidence="9">The sequence shown here is derived from an EMBL/GenBank/DDBJ whole genome shotgun (WGS) entry which is preliminary data.</text>
</comment>
<dbReference type="AlphaFoldDB" id="A0A1X2HVE8"/>
<organism evidence="9 10">
    <name type="scientific">Syncephalastrum racemosum</name>
    <name type="common">Filamentous fungus</name>
    <dbReference type="NCBI Taxonomy" id="13706"/>
    <lineage>
        <taxon>Eukaryota</taxon>
        <taxon>Fungi</taxon>
        <taxon>Fungi incertae sedis</taxon>
        <taxon>Mucoromycota</taxon>
        <taxon>Mucoromycotina</taxon>
        <taxon>Mucoromycetes</taxon>
        <taxon>Mucorales</taxon>
        <taxon>Syncephalastraceae</taxon>
        <taxon>Syncephalastrum</taxon>
    </lineage>
</organism>
<feature type="transmembrane region" description="Helical" evidence="8">
    <location>
        <begin position="428"/>
        <end position="449"/>
    </location>
</feature>
<dbReference type="STRING" id="13706.A0A1X2HVE8"/>
<proteinExistence type="inferred from homology"/>
<evidence type="ECO:0000256" key="1">
    <source>
        <dbReference type="ARBA" id="ARBA00004141"/>
    </source>
</evidence>
<keyword evidence="5 8" id="KW-1133">Transmembrane helix</keyword>
<name>A0A1X2HVE8_SYNRA</name>
<feature type="transmembrane region" description="Helical" evidence="8">
    <location>
        <begin position="126"/>
        <end position="150"/>
    </location>
</feature>
<dbReference type="EMBL" id="MCGN01000001">
    <property type="protein sequence ID" value="ORZ03536.1"/>
    <property type="molecule type" value="Genomic_DNA"/>
</dbReference>
<dbReference type="GO" id="GO:0022857">
    <property type="term" value="F:transmembrane transporter activity"/>
    <property type="evidence" value="ECO:0007669"/>
    <property type="project" value="InterPro"/>
</dbReference>
<feature type="transmembrane region" description="Helical" evidence="8">
    <location>
        <begin position="319"/>
        <end position="341"/>
    </location>
</feature>
<keyword evidence="4 8" id="KW-0812">Transmembrane</keyword>
<dbReference type="Gene3D" id="1.10.4160.10">
    <property type="entry name" value="Hydantoin permease"/>
    <property type="match status" value="1"/>
</dbReference>
<feature type="transmembrane region" description="Helical" evidence="8">
    <location>
        <begin position="390"/>
        <end position="407"/>
    </location>
</feature>
<feature type="transmembrane region" description="Helical" evidence="8">
    <location>
        <begin position="90"/>
        <end position="114"/>
    </location>
</feature>
<evidence type="ECO:0000256" key="3">
    <source>
        <dbReference type="ARBA" id="ARBA00022448"/>
    </source>
</evidence>
<comment type="subcellular location">
    <subcellularLocation>
        <location evidence="1">Membrane</location>
        <topology evidence="1">Multi-pass membrane protein</topology>
    </subcellularLocation>
</comment>